<dbReference type="Pfam" id="PF01490">
    <property type="entry name" value="Aa_trans"/>
    <property type="match status" value="1"/>
</dbReference>
<feature type="compositionally biased region" description="Basic and acidic residues" evidence="5">
    <location>
        <begin position="360"/>
        <end position="371"/>
    </location>
</feature>
<evidence type="ECO:0000313" key="8">
    <source>
        <dbReference type="EMBL" id="KAJ8605363.1"/>
    </source>
</evidence>
<proteinExistence type="predicted"/>
<sequence>MTVVGGEGANMTTGLVYFIKAFVGPGCLSLPLAFQNCGVVLGSSLLLLTSVLVTFNLRTMVLCKQHLAYKGIRTYADLTREALGETARRLVELFINGVQLGICAVYFDFFAENARALVPHLLPRKGALYILMAVIFPVYASLALLRSVDAIAPYAALANALVYVAIGIVMFAAVATIHHNYWGGGRVDDHLAMADPKKMPLFYSTVVYSFEGVCSLLPVENALARPLEDMPKVMYVGMLVVTLTYGSVGTISYLAWPGVTSGSITAEVSKRASGASFAAKLPSLVANVATIVAVVLTFPVQLFPSIELLEKTVGFSSAAGKSKRSTTETEYAPARDAEVGIEMMMTPVKVIDPEEESKDDDAITDPHKDEPREDDEADPSPLKETPPLKRAAFRVSIVVGVGLVAALVPDLGALIDLIGALTGSALSLVVPALIDIKCPRPGRQRWELYVDIFVLLVGLVGAVAGTIQAVQNALGTDDPTPSAPS</sequence>
<feature type="transmembrane region" description="Helical" evidence="6">
    <location>
        <begin position="127"/>
        <end position="145"/>
    </location>
</feature>
<feature type="transmembrane region" description="Helical" evidence="6">
    <location>
        <begin position="157"/>
        <end position="181"/>
    </location>
</feature>
<dbReference type="GO" id="GO:0016020">
    <property type="term" value="C:membrane"/>
    <property type="evidence" value="ECO:0007669"/>
    <property type="project" value="UniProtKB-SubCell"/>
</dbReference>
<feature type="transmembrane region" description="Helical" evidence="6">
    <location>
        <begin position="38"/>
        <end position="57"/>
    </location>
</feature>
<evidence type="ECO:0000256" key="2">
    <source>
        <dbReference type="ARBA" id="ARBA00022692"/>
    </source>
</evidence>
<feature type="region of interest" description="Disordered" evidence="5">
    <location>
        <begin position="350"/>
        <end position="386"/>
    </location>
</feature>
<feature type="transmembrane region" description="Helical" evidence="6">
    <location>
        <begin position="391"/>
        <end position="408"/>
    </location>
</feature>
<gene>
    <name evidence="8" type="ORF">CTAYLR_002359</name>
</gene>
<keyword evidence="9" id="KW-1185">Reference proteome</keyword>
<dbReference type="InterPro" id="IPR013057">
    <property type="entry name" value="AA_transpt_TM"/>
</dbReference>
<evidence type="ECO:0000259" key="7">
    <source>
        <dbReference type="Pfam" id="PF01490"/>
    </source>
</evidence>
<dbReference type="Proteomes" id="UP001230188">
    <property type="component" value="Unassembled WGS sequence"/>
</dbReference>
<protein>
    <recommendedName>
        <fullName evidence="7">Amino acid transporter transmembrane domain-containing protein</fullName>
    </recommendedName>
</protein>
<feature type="transmembrane region" description="Helical" evidence="6">
    <location>
        <begin position="90"/>
        <end position="107"/>
    </location>
</feature>
<dbReference type="EMBL" id="JAQMWT010000316">
    <property type="protein sequence ID" value="KAJ8605363.1"/>
    <property type="molecule type" value="Genomic_DNA"/>
</dbReference>
<dbReference type="PANTHER" id="PTHR22950:SF681">
    <property type="entry name" value="SH2 DOMAIN-CONTAINING PROTEIN"/>
    <property type="match status" value="1"/>
</dbReference>
<keyword evidence="3 6" id="KW-1133">Transmembrane helix</keyword>
<name>A0AAD7UGH1_9STRA</name>
<feature type="transmembrane region" description="Helical" evidence="6">
    <location>
        <begin position="414"/>
        <end position="436"/>
    </location>
</feature>
<feature type="transmembrane region" description="Helical" evidence="6">
    <location>
        <begin position="284"/>
        <end position="303"/>
    </location>
</feature>
<evidence type="ECO:0000256" key="3">
    <source>
        <dbReference type="ARBA" id="ARBA00022989"/>
    </source>
</evidence>
<dbReference type="PANTHER" id="PTHR22950">
    <property type="entry name" value="AMINO ACID TRANSPORTER"/>
    <property type="match status" value="1"/>
</dbReference>
<dbReference type="GO" id="GO:0015179">
    <property type="term" value="F:L-amino acid transmembrane transporter activity"/>
    <property type="evidence" value="ECO:0007669"/>
    <property type="project" value="TreeGrafter"/>
</dbReference>
<comment type="subcellular location">
    <subcellularLocation>
        <location evidence="1">Membrane</location>
        <topology evidence="1">Multi-pass membrane protein</topology>
    </subcellularLocation>
</comment>
<feature type="domain" description="Amino acid transporter transmembrane" evidence="7">
    <location>
        <begin position="9"/>
        <end position="470"/>
    </location>
</feature>
<keyword evidence="2 6" id="KW-0812">Transmembrane</keyword>
<feature type="transmembrane region" description="Helical" evidence="6">
    <location>
        <begin position="235"/>
        <end position="256"/>
    </location>
</feature>
<evidence type="ECO:0000313" key="9">
    <source>
        <dbReference type="Proteomes" id="UP001230188"/>
    </source>
</evidence>
<evidence type="ECO:0000256" key="6">
    <source>
        <dbReference type="SAM" id="Phobius"/>
    </source>
</evidence>
<evidence type="ECO:0000256" key="1">
    <source>
        <dbReference type="ARBA" id="ARBA00004141"/>
    </source>
</evidence>
<organism evidence="8 9">
    <name type="scientific">Chrysophaeum taylorii</name>
    <dbReference type="NCBI Taxonomy" id="2483200"/>
    <lineage>
        <taxon>Eukaryota</taxon>
        <taxon>Sar</taxon>
        <taxon>Stramenopiles</taxon>
        <taxon>Ochrophyta</taxon>
        <taxon>Pelagophyceae</taxon>
        <taxon>Pelagomonadales</taxon>
        <taxon>Pelagomonadaceae</taxon>
        <taxon>Chrysophaeum</taxon>
    </lineage>
</organism>
<reference evidence="8" key="1">
    <citation type="submission" date="2023-01" db="EMBL/GenBank/DDBJ databases">
        <title>Metagenome sequencing of chrysophaentin producing Chrysophaeum taylorii.</title>
        <authorList>
            <person name="Davison J."/>
            <person name="Bewley C."/>
        </authorList>
    </citation>
    <scope>NUCLEOTIDE SEQUENCE</scope>
    <source>
        <strain evidence="8">NIES-1699</strain>
    </source>
</reference>
<evidence type="ECO:0000256" key="4">
    <source>
        <dbReference type="ARBA" id="ARBA00023136"/>
    </source>
</evidence>
<comment type="caution">
    <text evidence="8">The sequence shown here is derived from an EMBL/GenBank/DDBJ whole genome shotgun (WGS) entry which is preliminary data.</text>
</comment>
<feature type="transmembrane region" description="Helical" evidence="6">
    <location>
        <begin position="448"/>
        <end position="470"/>
    </location>
</feature>
<dbReference type="AlphaFoldDB" id="A0AAD7UGH1"/>
<keyword evidence="4 6" id="KW-0472">Membrane</keyword>
<accession>A0AAD7UGH1</accession>
<feature type="transmembrane region" description="Helical" evidence="6">
    <location>
        <begin position="201"/>
        <end position="223"/>
    </location>
</feature>
<evidence type="ECO:0000256" key="5">
    <source>
        <dbReference type="SAM" id="MobiDB-lite"/>
    </source>
</evidence>